<dbReference type="SUPFAM" id="SSF50974">
    <property type="entry name" value="Nitrous oxide reductase, N-terminal domain"/>
    <property type="match status" value="1"/>
</dbReference>
<keyword evidence="13 20" id="KW-0408">Iron</keyword>
<keyword evidence="17 20" id="KW-0539">Nucleus</keyword>
<dbReference type="InterPro" id="IPR011045">
    <property type="entry name" value="N2O_reductase_N"/>
</dbReference>
<evidence type="ECO:0000259" key="26">
    <source>
        <dbReference type="Pfam" id="PF14260"/>
    </source>
</evidence>
<feature type="transmembrane region" description="Helical" evidence="23">
    <location>
        <begin position="12"/>
        <end position="32"/>
    </location>
</feature>
<dbReference type="SMART" id="SM00486">
    <property type="entry name" value="POLBc"/>
    <property type="match status" value="1"/>
</dbReference>
<dbReference type="CDD" id="cd05534">
    <property type="entry name" value="POLBc_zeta"/>
    <property type="match status" value="1"/>
</dbReference>
<keyword evidence="23" id="KW-1133">Transmembrane helix</keyword>
<evidence type="ECO:0000256" key="22">
    <source>
        <dbReference type="SAM" id="MobiDB-lite"/>
    </source>
</evidence>
<dbReference type="InterPro" id="IPR015943">
    <property type="entry name" value="WD40/YVTN_repeat-like_dom_sf"/>
</dbReference>
<name>A0A1Z5T7U1_HORWE</name>
<dbReference type="GO" id="GO:0003887">
    <property type="term" value="F:DNA-directed DNA polymerase activity"/>
    <property type="evidence" value="ECO:0007669"/>
    <property type="project" value="UniProtKB-KW"/>
</dbReference>
<keyword evidence="7 20" id="KW-0235">DNA replication</keyword>
<dbReference type="EMBL" id="MUNK01000101">
    <property type="protein sequence ID" value="OTA32048.1"/>
    <property type="molecule type" value="Genomic_DNA"/>
</dbReference>
<comment type="similarity">
    <text evidence="3 20">Belongs to the DNA polymerase type-B family.</text>
</comment>
<dbReference type="InterPro" id="IPR025687">
    <property type="entry name" value="Znf-C4pol"/>
</dbReference>
<dbReference type="FunFam" id="1.10.132.60:FF:000007">
    <property type="entry name" value="DNA polymerase"/>
    <property type="match status" value="1"/>
</dbReference>
<feature type="domain" description="DNA-directed DNA polymerase family B exonuclease" evidence="25">
    <location>
        <begin position="663"/>
        <end position="842"/>
    </location>
</feature>
<dbReference type="CDD" id="cd05778">
    <property type="entry name" value="DNA_polB_zeta_exo"/>
    <property type="match status" value="1"/>
</dbReference>
<evidence type="ECO:0000256" key="23">
    <source>
        <dbReference type="SAM" id="Phobius"/>
    </source>
</evidence>
<dbReference type="GO" id="GO:0000166">
    <property type="term" value="F:nucleotide binding"/>
    <property type="evidence" value="ECO:0007669"/>
    <property type="project" value="InterPro"/>
</dbReference>
<evidence type="ECO:0000256" key="18">
    <source>
        <dbReference type="ARBA" id="ARBA00049244"/>
    </source>
</evidence>
<organism evidence="28 29">
    <name type="scientific">Hortaea werneckii EXF-2000</name>
    <dbReference type="NCBI Taxonomy" id="1157616"/>
    <lineage>
        <taxon>Eukaryota</taxon>
        <taxon>Fungi</taxon>
        <taxon>Dikarya</taxon>
        <taxon>Ascomycota</taxon>
        <taxon>Pezizomycotina</taxon>
        <taxon>Dothideomycetes</taxon>
        <taxon>Dothideomycetidae</taxon>
        <taxon>Mycosphaerellales</taxon>
        <taxon>Teratosphaeriaceae</taxon>
        <taxon>Hortaea</taxon>
    </lineage>
</organism>
<proteinExistence type="inferred from homology"/>
<keyword evidence="8 20" id="KW-0479">Metal-binding</keyword>
<dbReference type="Gene3D" id="3.90.1600.10">
    <property type="entry name" value="Palm domain of DNA polymerase"/>
    <property type="match status" value="1"/>
</dbReference>
<gene>
    <name evidence="28" type="ORF">BTJ68_07238</name>
</gene>
<feature type="region of interest" description="Disordered" evidence="22">
    <location>
        <begin position="358"/>
        <end position="464"/>
    </location>
</feature>
<feature type="transmembrane region" description="Helical" evidence="23">
    <location>
        <begin position="173"/>
        <end position="191"/>
    </location>
</feature>
<dbReference type="GO" id="GO:0006260">
    <property type="term" value="P:DNA replication"/>
    <property type="evidence" value="ECO:0007669"/>
    <property type="project" value="UniProtKB-KW"/>
</dbReference>
<dbReference type="Pfam" id="PF20684">
    <property type="entry name" value="Fung_rhodopsin"/>
    <property type="match status" value="1"/>
</dbReference>
<keyword evidence="15 20" id="KW-0238">DNA-binding</keyword>
<dbReference type="InterPro" id="IPR012337">
    <property type="entry name" value="RNaseH-like_sf"/>
</dbReference>
<dbReference type="InterPro" id="IPR043502">
    <property type="entry name" value="DNA/RNA_pol_sf"/>
</dbReference>
<dbReference type="InterPro" id="IPR042087">
    <property type="entry name" value="DNA_pol_B_thumb"/>
</dbReference>
<evidence type="ECO:0000256" key="14">
    <source>
        <dbReference type="ARBA" id="ARBA00023014"/>
    </source>
</evidence>
<dbReference type="SUPFAM" id="SSF56672">
    <property type="entry name" value="DNA/RNA polymerases"/>
    <property type="match status" value="1"/>
</dbReference>
<dbReference type="Pfam" id="PF14260">
    <property type="entry name" value="zf-C4pol"/>
    <property type="match status" value="1"/>
</dbReference>
<evidence type="ECO:0000256" key="9">
    <source>
        <dbReference type="ARBA" id="ARBA00022763"/>
    </source>
</evidence>
<dbReference type="PRINTS" id="PR00106">
    <property type="entry name" value="DNAPOLB"/>
</dbReference>
<accession>A0A1Z5T7U1</accession>
<dbReference type="GO" id="GO:0051539">
    <property type="term" value="F:4 iron, 4 sulfur cluster binding"/>
    <property type="evidence" value="ECO:0007669"/>
    <property type="project" value="UniProtKB-KW"/>
</dbReference>
<feature type="transmembrane region" description="Helical" evidence="23">
    <location>
        <begin position="38"/>
        <end position="58"/>
    </location>
</feature>
<dbReference type="PANTHER" id="PTHR45812:SF1">
    <property type="entry name" value="DNA POLYMERASE ZETA CATALYTIC SUBUNIT"/>
    <property type="match status" value="1"/>
</dbReference>
<keyword evidence="11 20" id="KW-0862">Zinc</keyword>
<reference evidence="28 29" key="1">
    <citation type="submission" date="2017-01" db="EMBL/GenBank/DDBJ databases">
        <title>The recent genome duplication of the halophilic yeast Hortaea werneckii: insights from long-read sequencing.</title>
        <authorList>
            <person name="Sinha S."/>
            <person name="Flibotte S."/>
            <person name="Neira M."/>
            <person name="Lenassi M."/>
            <person name="Gostincar C."/>
            <person name="Stajich J.E."/>
            <person name="Nislow C.E."/>
        </authorList>
    </citation>
    <scope>NUCLEOTIDE SEQUENCE [LARGE SCALE GENOMIC DNA]</scope>
    <source>
        <strain evidence="28 29">EXF-2000</strain>
    </source>
</reference>
<dbReference type="Pfam" id="PF03104">
    <property type="entry name" value="DNA_pol_B_exo1"/>
    <property type="match status" value="1"/>
</dbReference>
<dbReference type="InterPro" id="IPR017964">
    <property type="entry name" value="DNA-dir_DNA_pol_B_CS"/>
</dbReference>
<dbReference type="GO" id="GO:0000724">
    <property type="term" value="P:double-strand break repair via homologous recombination"/>
    <property type="evidence" value="ECO:0007669"/>
    <property type="project" value="TreeGrafter"/>
</dbReference>
<feature type="region of interest" description="Disordered" evidence="22">
    <location>
        <begin position="608"/>
        <end position="650"/>
    </location>
</feature>
<evidence type="ECO:0000259" key="24">
    <source>
        <dbReference type="Pfam" id="PF00136"/>
    </source>
</evidence>
<evidence type="ECO:0000256" key="15">
    <source>
        <dbReference type="ARBA" id="ARBA00023125"/>
    </source>
</evidence>
<dbReference type="InterPro" id="IPR049326">
    <property type="entry name" value="Rhodopsin_dom_fungi"/>
</dbReference>
<keyword evidence="23" id="KW-0472">Membrane</keyword>
<keyword evidence="4 20" id="KW-0004">4Fe-4S</keyword>
<evidence type="ECO:0000256" key="20">
    <source>
        <dbReference type="RuleBase" id="RU000442"/>
    </source>
</evidence>
<evidence type="ECO:0000313" key="28">
    <source>
        <dbReference type="EMBL" id="OTA32048.1"/>
    </source>
</evidence>
<evidence type="ECO:0000256" key="17">
    <source>
        <dbReference type="ARBA" id="ARBA00023242"/>
    </source>
</evidence>
<keyword evidence="9" id="KW-0227">DNA damage</keyword>
<dbReference type="GO" id="GO:0003677">
    <property type="term" value="F:DNA binding"/>
    <property type="evidence" value="ECO:0007669"/>
    <property type="project" value="UniProtKB-KW"/>
</dbReference>
<feature type="domain" description="DNA-directed DNA polymerase family B multifunctional" evidence="24">
    <location>
        <begin position="909"/>
        <end position="1355"/>
    </location>
</feature>
<feature type="compositionally biased region" description="Basic and acidic residues" evidence="22">
    <location>
        <begin position="367"/>
        <end position="395"/>
    </location>
</feature>
<dbReference type="OrthoDB" id="2414538at2759"/>
<dbReference type="InterPro" id="IPR036397">
    <property type="entry name" value="RNaseH_sf"/>
</dbReference>
<feature type="transmembrane region" description="Helical" evidence="23">
    <location>
        <begin position="87"/>
        <end position="110"/>
    </location>
</feature>
<feature type="transmembrane region" description="Helical" evidence="23">
    <location>
        <begin position="203"/>
        <end position="223"/>
    </location>
</feature>
<keyword evidence="29" id="KW-1185">Reference proteome</keyword>
<comment type="subunit">
    <text evidence="19">Forms DNA polymerase zeta with REV7.</text>
</comment>
<keyword evidence="16" id="KW-0234">DNA repair</keyword>
<dbReference type="GO" id="GO:0005634">
    <property type="term" value="C:nucleus"/>
    <property type="evidence" value="ECO:0007669"/>
    <property type="project" value="UniProtKB-SubCell"/>
</dbReference>
<keyword evidence="12 20" id="KW-0239">DNA-directed DNA polymerase</keyword>
<evidence type="ECO:0000256" key="16">
    <source>
        <dbReference type="ARBA" id="ARBA00023204"/>
    </source>
</evidence>
<evidence type="ECO:0000259" key="27">
    <source>
        <dbReference type="Pfam" id="PF20684"/>
    </source>
</evidence>
<keyword evidence="5 20" id="KW-0808">Transferase</keyword>
<keyword evidence="14 20" id="KW-0411">Iron-sulfur</keyword>
<evidence type="ECO:0000256" key="4">
    <source>
        <dbReference type="ARBA" id="ARBA00022485"/>
    </source>
</evidence>
<dbReference type="GO" id="GO:0042276">
    <property type="term" value="P:error-prone translesion synthesis"/>
    <property type="evidence" value="ECO:0007669"/>
    <property type="project" value="TreeGrafter"/>
</dbReference>
<feature type="transmembrane region" description="Helical" evidence="23">
    <location>
        <begin position="122"/>
        <end position="142"/>
    </location>
</feature>
<keyword evidence="6 20" id="KW-0548">Nucleotidyltransferase</keyword>
<evidence type="ECO:0000256" key="3">
    <source>
        <dbReference type="ARBA" id="ARBA00005755"/>
    </source>
</evidence>
<dbReference type="EC" id="2.7.7.7" evidence="20"/>
<evidence type="ECO:0000256" key="6">
    <source>
        <dbReference type="ARBA" id="ARBA00022695"/>
    </source>
</evidence>
<keyword evidence="23" id="KW-0812">Transmembrane</keyword>
<evidence type="ECO:0000256" key="7">
    <source>
        <dbReference type="ARBA" id="ARBA00022705"/>
    </source>
</evidence>
<comment type="subcellular location">
    <subcellularLocation>
        <location evidence="2 20">Nucleus</location>
    </subcellularLocation>
</comment>
<dbReference type="GO" id="GO:0008270">
    <property type="term" value="F:zinc ion binding"/>
    <property type="evidence" value="ECO:0007669"/>
    <property type="project" value="UniProtKB-KW"/>
</dbReference>
<dbReference type="VEuPathDB" id="FungiDB:BTJ68_07238"/>
<dbReference type="PANTHER" id="PTHR45812">
    <property type="entry name" value="DNA POLYMERASE ZETA CATALYTIC SUBUNIT"/>
    <property type="match status" value="1"/>
</dbReference>
<dbReference type="Gene3D" id="1.10.132.60">
    <property type="entry name" value="DNA polymerase family B, C-terminal domain"/>
    <property type="match status" value="1"/>
</dbReference>
<keyword evidence="10 20" id="KW-0863">Zinc-finger</keyword>
<evidence type="ECO:0000256" key="1">
    <source>
        <dbReference type="ARBA" id="ARBA00001966"/>
    </source>
</evidence>
<dbReference type="InterPro" id="IPR030559">
    <property type="entry name" value="PolZ_Rev3"/>
</dbReference>
<evidence type="ECO:0000256" key="11">
    <source>
        <dbReference type="ARBA" id="ARBA00022833"/>
    </source>
</evidence>
<dbReference type="Pfam" id="PF00136">
    <property type="entry name" value="DNA_pol_B"/>
    <property type="match status" value="1"/>
</dbReference>
<sequence length="1914" mass="213942">MGDELTPWERRFRIETWVEYAVGLSIIILRILQVDDYIALQTIVWYTLLVVAINRIVFGGGSNFMTPEEKAALTPEIKAERVRGSKWVLVSEQAMIMSVWSCKAVMLILYRTLTNGLKQERWINAVAVYVACGWVATEITYFSACRPFSGYWSVPAVYTQCWSYWNFEYVEGVFNISADIFMLIIAIPVVSKVKLPWLQKAPLLGVFGLGIFVIAAAILTKLYCFVPALLSYEYLAWYMREVTVSIVDDNAAVENVPAEGIGFPTIDYPLVDVSSIRQVVDDEDYGSDEDEARTKALTQRQKLKEAGGIDAGLGEEANIEGGTHNVEADAEQIDHVHVPAQTIQMAEEGKGLKRQAFGESQGLFKRPRQDLADGEQTESKHVSFRVRDIKPEKPRKNVQSPSDTDLSRVPQREDLSHIPLQGSQQTESQKGGSFVSEMSNDASIATSKSRSSAKPLSNKEVKPRISRQLATKYARAFEPSSNRDTFVYGLAAPTYKEVESTTEPQVIYQDAYYSNEKDVPERPREYAGQEFRLESTTLPFLQPFDVHGDVQTGKGTVIDKTKTELEEQRHRKACSLKSWEIMKPAPTFSEVQQWLYVENVNEEGDELDTFEVDGPPQASQIKRKNRPAAELSQIEGPTQKNSHGFKYSQRRASTSVQHETGYMSTMALEVHADSRNDLAPDPERDEVGIVFWCLADEQLEGDESQKTGVVVLNKDDSEAHITSIRKILGNNVEVDTEDNELDLLNRIVDIVRSWDPDILTGYEVHNSSWGYLIERARLVYEFNLPDEFSRMKAQSHGRFGKDADRWGFTHTSTVRITGRHTINVWRAMRSELNLLQYTMENVVFHLLHRRIPHYAYKDLTKWYTSGRPRDLAKLLDYHMTRTKLDLEILDANELIPRTSEQARLLGVDFFSVFSRGSQFKVESLMFRIAKPESFVLVSPSRKQVGAQNALECLPLVMEPQSAFYNSPLLVLDFQSLYPSVMIAYNYCYSTCLGRIVNWRGTNKMGFADFKREPGLLELVKDHVNIAPNGMMYVKPNMRKSLLAKMLGEILETRVMVKSGMKVDKDDKTLQQLLNNRQLALKLIANVTYGYTSASFSGRMPCSEIADSIVQTGRETLEKAIALIHSVERWGAEVVYGDTDSLFVYLKGRTKDEAFRIGEEISKQVTEMNPRPVKLKFEKVYHPCVLLAKKRYVGFKYESPSQKEPEFDAKGIETVRRDGTPAEQKIEEKALKLLFRSSDLSQVKHYFQKQCTKIMQGRISIQDFCFAKEVKLGTYADKGPPPPGALIATKRMLRDPRTEPQYGERVPYVVIAGGPGARLWERCVEPERLIYDEQAELDAEYYISKNLIPPLERIFNLVGANVRGWYDEMPKVQRIRLLGGPRDGDVNVKGRKTMESYMGSSLCLACRTKLPPAPPQVMGGPAALPLCVSCRMHRAQKTMLHLRKKLQKAEKKVRDMDDVCRSCADLSAVDEIKCDSRDCPVFYSRVKASSQLEVARNGIGSVLQAFEEEVATREAIPAVVIMLAPKILAIGATAASATNLFVSDYGGAVTSFALTASNGTYALNDTFSTDECAPSPSWLTIDANHGLLFCLNEGLTTPNGSLSSFTINGDGSLTHVKNETTISGPVSGVIYGAAAGQRALALAHYSGSSVTSYLLNGGGKFALNQELTYTLDEPGAVPDRQDAPHEHEAITDPTGKYIVVPDLGADLVRIFCWDDETLKLQELDPLEAAPGTGPRHAVFWNPYGVACEECTTYFYLVGELDSTITAYSVEYLPNGGGLNFTQVFNSTTYGLLNLPEGNAPAEIQVTPDNRFIVISNRNNTSFDLPQPDGSILESDSLTTFKLQDDGSLVWHQLWPSGGSFPRQFSIDKTGSLVAVANQNSQNVAILQRDTATGLIGEPVARVTVGGNTTCVVWDE</sequence>
<protein>
    <recommendedName>
        <fullName evidence="20">DNA polymerase</fullName>
        <ecNumber evidence="20">2.7.7.7</ecNumber>
    </recommendedName>
</protein>
<dbReference type="Pfam" id="PF10282">
    <property type="entry name" value="Lactonase"/>
    <property type="match status" value="1"/>
</dbReference>
<evidence type="ECO:0000256" key="5">
    <source>
        <dbReference type="ARBA" id="ARBA00022679"/>
    </source>
</evidence>
<dbReference type="InterPro" id="IPR023211">
    <property type="entry name" value="DNA_pol_palm_dom_sf"/>
</dbReference>
<dbReference type="InterPro" id="IPR006133">
    <property type="entry name" value="DNA-dir_DNA_pol_B_exonuc"/>
</dbReference>
<dbReference type="FunFam" id="1.10.287.690:FF:000002">
    <property type="entry name" value="DNA polymerase zeta"/>
    <property type="match status" value="1"/>
</dbReference>
<comment type="catalytic activity">
    <reaction evidence="18 20">
        <text>DNA(n) + a 2'-deoxyribonucleoside 5'-triphosphate = DNA(n+1) + diphosphate</text>
        <dbReference type="Rhea" id="RHEA:22508"/>
        <dbReference type="Rhea" id="RHEA-COMP:17339"/>
        <dbReference type="Rhea" id="RHEA-COMP:17340"/>
        <dbReference type="ChEBI" id="CHEBI:33019"/>
        <dbReference type="ChEBI" id="CHEBI:61560"/>
        <dbReference type="ChEBI" id="CHEBI:173112"/>
        <dbReference type="EC" id="2.7.7.7"/>
    </reaction>
</comment>
<dbReference type="Gene3D" id="1.10.287.690">
    <property type="entry name" value="Helix hairpin bin"/>
    <property type="match status" value="1"/>
</dbReference>
<dbReference type="Gene3D" id="3.30.420.10">
    <property type="entry name" value="Ribonuclease H-like superfamily/Ribonuclease H"/>
    <property type="match status" value="1"/>
</dbReference>
<dbReference type="PROSITE" id="PS00116">
    <property type="entry name" value="DNA_POLYMERASE_B"/>
    <property type="match status" value="1"/>
</dbReference>
<dbReference type="GO" id="GO:0016035">
    <property type="term" value="C:zeta DNA polymerase complex"/>
    <property type="evidence" value="ECO:0007669"/>
    <property type="project" value="InterPro"/>
</dbReference>
<comment type="cofactor">
    <cofactor evidence="1 20">
        <name>[4Fe-4S] cluster</name>
        <dbReference type="ChEBI" id="CHEBI:49883"/>
    </cofactor>
</comment>
<dbReference type="InParanoid" id="A0A1Z5T7U1"/>
<evidence type="ECO:0000256" key="2">
    <source>
        <dbReference type="ARBA" id="ARBA00004123"/>
    </source>
</evidence>
<feature type="compositionally biased region" description="Polar residues" evidence="22">
    <location>
        <begin position="421"/>
        <end position="455"/>
    </location>
</feature>
<comment type="caution">
    <text evidence="28">The sequence shown here is derived from an EMBL/GenBank/DDBJ whole genome shotgun (WGS) entry which is preliminary data.</text>
</comment>
<feature type="coiled-coil region" evidence="21">
    <location>
        <begin position="1431"/>
        <end position="1458"/>
    </location>
</feature>
<evidence type="ECO:0000256" key="8">
    <source>
        <dbReference type="ARBA" id="ARBA00022723"/>
    </source>
</evidence>
<evidence type="ECO:0000256" key="21">
    <source>
        <dbReference type="SAM" id="Coils"/>
    </source>
</evidence>
<dbReference type="SUPFAM" id="SSF53098">
    <property type="entry name" value="Ribonuclease H-like"/>
    <property type="match status" value="1"/>
</dbReference>
<evidence type="ECO:0000256" key="10">
    <source>
        <dbReference type="ARBA" id="ARBA00022771"/>
    </source>
</evidence>
<dbReference type="FunCoup" id="A0A1Z5T7U1">
    <property type="interactions" value="1220"/>
</dbReference>
<dbReference type="InterPro" id="IPR006172">
    <property type="entry name" value="DNA-dir_DNA_pol_B"/>
</dbReference>
<keyword evidence="21" id="KW-0175">Coiled coil</keyword>
<feature type="domain" description="C4-type zinc-finger of DNA polymerase delta" evidence="26">
    <location>
        <begin position="1402"/>
        <end position="1484"/>
    </location>
</feature>
<dbReference type="FunFam" id="3.30.420.10:FF:000024">
    <property type="entry name" value="DNA polymerase zeta catalytic subunit"/>
    <property type="match status" value="1"/>
</dbReference>
<evidence type="ECO:0000256" key="19">
    <source>
        <dbReference type="ARBA" id="ARBA00066055"/>
    </source>
</evidence>
<dbReference type="STRING" id="1157616.A0A1Z5T7U1"/>
<dbReference type="InterPro" id="IPR019405">
    <property type="entry name" value="Lactonase_7-beta_prop"/>
</dbReference>
<evidence type="ECO:0000313" key="29">
    <source>
        <dbReference type="Proteomes" id="UP000194280"/>
    </source>
</evidence>
<dbReference type="Proteomes" id="UP000194280">
    <property type="component" value="Unassembled WGS sequence"/>
</dbReference>
<feature type="domain" description="Rhodopsin" evidence="27">
    <location>
        <begin position="27"/>
        <end position="220"/>
    </location>
</feature>
<evidence type="ECO:0000259" key="25">
    <source>
        <dbReference type="Pfam" id="PF03104"/>
    </source>
</evidence>
<dbReference type="Gene3D" id="2.130.10.10">
    <property type="entry name" value="YVTN repeat-like/Quinoprotein amine dehydrogenase"/>
    <property type="match status" value="1"/>
</dbReference>
<evidence type="ECO:0000256" key="12">
    <source>
        <dbReference type="ARBA" id="ARBA00022932"/>
    </source>
</evidence>
<evidence type="ECO:0000256" key="13">
    <source>
        <dbReference type="ARBA" id="ARBA00023004"/>
    </source>
</evidence>
<dbReference type="InterPro" id="IPR006134">
    <property type="entry name" value="DNA-dir_DNA_pol_B_multi_dom"/>
</dbReference>